<protein>
    <submittedName>
        <fullName evidence="1">Uncharacterized protein</fullName>
    </submittedName>
</protein>
<dbReference type="Proteomes" id="UP001153331">
    <property type="component" value="Unassembled WGS sequence"/>
</dbReference>
<gene>
    <name evidence="1" type="ORF">OPT61_g6693</name>
</gene>
<evidence type="ECO:0000313" key="2">
    <source>
        <dbReference type="Proteomes" id="UP001153331"/>
    </source>
</evidence>
<comment type="caution">
    <text evidence="1">The sequence shown here is derived from an EMBL/GenBank/DDBJ whole genome shotgun (WGS) entry which is preliminary data.</text>
</comment>
<accession>A0ACC2I630</accession>
<name>A0ACC2I630_9PLEO</name>
<dbReference type="EMBL" id="JAPHNI010000496">
    <property type="protein sequence ID" value="KAJ8110474.1"/>
    <property type="molecule type" value="Genomic_DNA"/>
</dbReference>
<sequence length="281" mass="31073">MRLPQVSFLVILMLLKLSSAHTIPKIVGRAPRETAGSSRRGVAYNDVKFVKYFDLPGSRVTWAYNWDSRANGDFNTWYEFVPMLHSNRPDHTGKWAAAITAAAFANKDAATHFLGFNEPDNCEPNMGGACMDLGSSVAAWKQFMEPALALKEKIYLGSPAVTNGPQGLAYLSSFLTACTGCTIHFIALHWYDSATNVPYFKAYIEEARKVAAGRPIWITEFQVRGSDDQVKAFLDEVLPWLDAAEDVHRYAYFMAAARHGQLIDIGGASLSNIGTHYTLHG</sequence>
<reference evidence="1" key="1">
    <citation type="submission" date="2022-11" db="EMBL/GenBank/DDBJ databases">
        <title>Genome Sequence of Boeremia exigua.</title>
        <authorList>
            <person name="Buettner E."/>
        </authorList>
    </citation>
    <scope>NUCLEOTIDE SEQUENCE</scope>
    <source>
        <strain evidence="1">CU02</strain>
    </source>
</reference>
<organism evidence="1 2">
    <name type="scientific">Boeremia exigua</name>
    <dbReference type="NCBI Taxonomy" id="749465"/>
    <lineage>
        <taxon>Eukaryota</taxon>
        <taxon>Fungi</taxon>
        <taxon>Dikarya</taxon>
        <taxon>Ascomycota</taxon>
        <taxon>Pezizomycotina</taxon>
        <taxon>Dothideomycetes</taxon>
        <taxon>Pleosporomycetidae</taxon>
        <taxon>Pleosporales</taxon>
        <taxon>Pleosporineae</taxon>
        <taxon>Didymellaceae</taxon>
        <taxon>Boeremia</taxon>
    </lineage>
</organism>
<keyword evidence="2" id="KW-1185">Reference proteome</keyword>
<proteinExistence type="predicted"/>
<evidence type="ECO:0000313" key="1">
    <source>
        <dbReference type="EMBL" id="KAJ8110474.1"/>
    </source>
</evidence>